<evidence type="ECO:0000256" key="1">
    <source>
        <dbReference type="SAM" id="Coils"/>
    </source>
</evidence>
<reference evidence="3 4" key="1">
    <citation type="submission" date="2017-02" db="EMBL/GenBank/DDBJ databases">
        <title>Draft genome sequence of Haemophilus felis CCUG 31170 type strain.</title>
        <authorList>
            <person name="Engstrom-Jakobsson H."/>
            <person name="Salva-Serra F."/>
            <person name="Thorell K."/>
            <person name="Gonzales-Siles L."/>
            <person name="Karlsson R."/>
            <person name="Boulund F."/>
            <person name="Engstrand L."/>
            <person name="Kristiansson E."/>
            <person name="Moore E."/>
        </authorList>
    </citation>
    <scope>NUCLEOTIDE SEQUENCE [LARGE SCALE GENOMIC DNA]</scope>
    <source>
        <strain evidence="3 4">CCUG 31170</strain>
    </source>
</reference>
<dbReference type="STRING" id="123822.B0188_08575"/>
<feature type="coiled-coil region" evidence="1">
    <location>
        <begin position="9"/>
        <end position="36"/>
    </location>
</feature>
<keyword evidence="1" id="KW-0175">Coiled coil</keyword>
<keyword evidence="2" id="KW-0472">Membrane</keyword>
<dbReference type="Proteomes" id="UP000190023">
    <property type="component" value="Unassembled WGS sequence"/>
</dbReference>
<evidence type="ECO:0000313" key="4">
    <source>
        <dbReference type="Proteomes" id="UP000190023"/>
    </source>
</evidence>
<protein>
    <submittedName>
        <fullName evidence="3">Uncharacterized protein</fullName>
    </submittedName>
</protein>
<keyword evidence="2" id="KW-1133">Transmembrane helix</keyword>
<dbReference type="OrthoDB" id="9997616at2"/>
<dbReference type="EMBL" id="MUYB01000036">
    <property type="protein sequence ID" value="OOS02499.1"/>
    <property type="molecule type" value="Genomic_DNA"/>
</dbReference>
<name>A0A1T0AXV7_9PAST</name>
<proteinExistence type="predicted"/>
<accession>A0A1T0AXV7</accession>
<keyword evidence="2" id="KW-0812">Transmembrane</keyword>
<organism evidence="3 4">
    <name type="scientific">[Haemophilus] felis</name>
    <dbReference type="NCBI Taxonomy" id="123822"/>
    <lineage>
        <taxon>Bacteria</taxon>
        <taxon>Pseudomonadati</taxon>
        <taxon>Pseudomonadota</taxon>
        <taxon>Gammaproteobacteria</taxon>
        <taxon>Pasteurellales</taxon>
        <taxon>Pasteurellaceae</taxon>
    </lineage>
</organism>
<keyword evidence="4" id="KW-1185">Reference proteome</keyword>
<evidence type="ECO:0000256" key="2">
    <source>
        <dbReference type="SAM" id="Phobius"/>
    </source>
</evidence>
<sequence length="254" mass="28962">MTTEETTTETKEQAELETLNQAIEAKKEEIKEKFALDDEQFNVLIRNVILDSFDKLRIRLSEDDPIFAVILSQKSVMDYYALMITKSLNSIPKQISYTIDDKLEQLSEGIKTLGEALDKDVSEFKTSFNNQAIDVNNQIITSFNTFIDKKMAEIKAEFSEIEAKTSPKTVESPRTDKSAFNALMFFFLLVNIAIAGLTLYTVHNGKDSTVRREQAYQMGLFKGFEKVRKILPSKEAEKVESTIIEAIDNELKTR</sequence>
<comment type="caution">
    <text evidence="3">The sequence shown here is derived from an EMBL/GenBank/DDBJ whole genome shotgun (WGS) entry which is preliminary data.</text>
</comment>
<gene>
    <name evidence="3" type="ORF">B0188_08575</name>
</gene>
<dbReference type="AlphaFoldDB" id="A0A1T0AXV7"/>
<feature type="transmembrane region" description="Helical" evidence="2">
    <location>
        <begin position="182"/>
        <end position="202"/>
    </location>
</feature>
<evidence type="ECO:0000313" key="3">
    <source>
        <dbReference type="EMBL" id="OOS02499.1"/>
    </source>
</evidence>